<name>A0A411B3Y4_9CAUD</name>
<dbReference type="EMBL" id="MK450433">
    <property type="protein sequence ID" value="QAX95031.1"/>
    <property type="molecule type" value="Genomic_DNA"/>
</dbReference>
<keyword evidence="2" id="KW-1185">Reference proteome</keyword>
<evidence type="ECO:0000313" key="1">
    <source>
        <dbReference type="EMBL" id="QAX95031.1"/>
    </source>
</evidence>
<dbReference type="Proteomes" id="UP000289178">
    <property type="component" value="Segment"/>
</dbReference>
<sequence>MSTEKPNPFLELEPAAIDVLDDMVDEWLDLERHGQLNGSHGYGPKKTDALSLIAQQVREAWKRKVNYADVEESNE</sequence>
<proteinExistence type="predicted"/>
<reference evidence="1 2" key="1">
    <citation type="submission" date="2019-01" db="EMBL/GenBank/DDBJ databases">
        <authorList>
            <person name="Layton S.R."/>
            <person name="Mercado N.B."/>
            <person name="Kim T."/>
            <person name="Hughes L.E."/>
            <person name="Garlena R.A."/>
            <person name="Russell D.A."/>
            <person name="Pope W.H."/>
            <person name="Jacobs-Sera D."/>
            <person name="Hatfull G.F."/>
        </authorList>
    </citation>
    <scope>NUCLEOTIDE SEQUENCE [LARGE SCALE GENOMIC DNA]</scope>
</reference>
<gene>
    <name evidence="1" type="primary">43</name>
    <name evidence="1" type="ORF">SEA_SEBASTISAURUS_43</name>
</gene>
<organism evidence="1 2">
    <name type="scientific">Streptomyces phage Sebastisaurus</name>
    <dbReference type="NCBI Taxonomy" id="2510572"/>
    <lineage>
        <taxon>Viruses</taxon>
        <taxon>Duplodnaviria</taxon>
        <taxon>Heunggongvirae</taxon>
        <taxon>Uroviricota</taxon>
        <taxon>Caudoviricetes</taxon>
        <taxon>Colingsworthviridae</taxon>
        <taxon>Sebastisaurusvirus</taxon>
        <taxon>Sebastisaurusvirus sebastisaurus</taxon>
    </lineage>
</organism>
<accession>A0A411B3Y4</accession>
<evidence type="ECO:0000313" key="2">
    <source>
        <dbReference type="Proteomes" id="UP000289178"/>
    </source>
</evidence>
<protein>
    <submittedName>
        <fullName evidence="1">Uncharacterized protein</fullName>
    </submittedName>
</protein>